<organism evidence="1 2">
    <name type="scientific">Escallonia herrerae</name>
    <dbReference type="NCBI Taxonomy" id="1293975"/>
    <lineage>
        <taxon>Eukaryota</taxon>
        <taxon>Viridiplantae</taxon>
        <taxon>Streptophyta</taxon>
        <taxon>Embryophyta</taxon>
        <taxon>Tracheophyta</taxon>
        <taxon>Spermatophyta</taxon>
        <taxon>Magnoliopsida</taxon>
        <taxon>eudicotyledons</taxon>
        <taxon>Gunneridae</taxon>
        <taxon>Pentapetalae</taxon>
        <taxon>asterids</taxon>
        <taxon>campanulids</taxon>
        <taxon>Escalloniales</taxon>
        <taxon>Escalloniaceae</taxon>
        <taxon>Escallonia</taxon>
    </lineage>
</organism>
<protein>
    <submittedName>
        <fullName evidence="1">Uncharacterized protein</fullName>
    </submittedName>
</protein>
<gene>
    <name evidence="1" type="ORF">RJ639_025058</name>
</gene>
<dbReference type="AlphaFoldDB" id="A0AA88UX52"/>
<keyword evidence="2" id="KW-1185">Reference proteome</keyword>
<proteinExistence type="predicted"/>
<sequence length="263" mass="29398">MVDIRQESHVTSIRVFKGNNILQVPPPNDHGILVFLVNTKTRYVAQCSNGHNVEQFNAESTYEKRQRFDKEILLNAVSMQRLAFQVAWKVHTVSLVTCSRLAAEISTKLFSRFRFTPETILDSRTCPPIKIIVEVDRSETLFYTLEESNALEGLEICGTNMEYLHFEEEEGEVYDEVAALTVMEALDGNVATGGCSICLASKLSMETVCVANVRRKKRKVPTDSTTEPKELANPLTLTGLLGRHSCGRCKAEAKAIVRGNFPP</sequence>
<comment type="caution">
    <text evidence="1">The sequence shown here is derived from an EMBL/GenBank/DDBJ whole genome shotgun (WGS) entry which is preliminary data.</text>
</comment>
<dbReference type="EMBL" id="JAVXUP010004203">
    <property type="protein sequence ID" value="KAK2997423.1"/>
    <property type="molecule type" value="Genomic_DNA"/>
</dbReference>
<evidence type="ECO:0000313" key="2">
    <source>
        <dbReference type="Proteomes" id="UP001188597"/>
    </source>
</evidence>
<evidence type="ECO:0000313" key="1">
    <source>
        <dbReference type="EMBL" id="KAK2997423.1"/>
    </source>
</evidence>
<dbReference type="Proteomes" id="UP001188597">
    <property type="component" value="Unassembled WGS sequence"/>
</dbReference>
<accession>A0AA88UX52</accession>
<reference evidence="1" key="1">
    <citation type="submission" date="2022-12" db="EMBL/GenBank/DDBJ databases">
        <title>Draft genome assemblies for two species of Escallonia (Escalloniales).</title>
        <authorList>
            <person name="Chanderbali A."/>
            <person name="Dervinis C."/>
            <person name="Anghel I."/>
            <person name="Soltis D."/>
            <person name="Soltis P."/>
            <person name="Zapata F."/>
        </authorList>
    </citation>
    <scope>NUCLEOTIDE SEQUENCE</scope>
    <source>
        <strain evidence="1">UCBG64.0493</strain>
        <tissue evidence="1">Leaf</tissue>
    </source>
</reference>
<name>A0AA88UX52_9ASTE</name>